<dbReference type="InterPro" id="IPR042070">
    <property type="entry name" value="PucR_C-HTH_sf"/>
</dbReference>
<organism evidence="3 4">
    <name type="scientific">Candidatus Scatomorpha merdipullorum</name>
    <dbReference type="NCBI Taxonomy" id="2840927"/>
    <lineage>
        <taxon>Bacteria</taxon>
        <taxon>Bacillati</taxon>
        <taxon>Bacillota</taxon>
        <taxon>Clostridia</taxon>
        <taxon>Eubacteriales</taxon>
        <taxon>Candidatus Scatomorpha</taxon>
    </lineage>
</organism>
<dbReference type="InterPro" id="IPR051448">
    <property type="entry name" value="CdaR-like_regulators"/>
</dbReference>
<dbReference type="EMBL" id="DVJK01000137">
    <property type="protein sequence ID" value="HIS66899.1"/>
    <property type="molecule type" value="Genomic_DNA"/>
</dbReference>
<dbReference type="Pfam" id="PF07905">
    <property type="entry name" value="PucR"/>
    <property type="match status" value="1"/>
</dbReference>
<proteinExistence type="predicted"/>
<feature type="domain" description="PucR C-terminal helix-turn-helix" evidence="2">
    <location>
        <begin position="470"/>
        <end position="525"/>
    </location>
</feature>
<name>A0A9D1FDI0_9FIRM</name>
<dbReference type="Pfam" id="PF13556">
    <property type="entry name" value="HTH_30"/>
    <property type="match status" value="1"/>
</dbReference>
<evidence type="ECO:0000313" key="3">
    <source>
        <dbReference type="EMBL" id="HIS66899.1"/>
    </source>
</evidence>
<feature type="domain" description="Purine catabolism PurC-like" evidence="1">
    <location>
        <begin position="7"/>
        <end position="133"/>
    </location>
</feature>
<reference evidence="3" key="1">
    <citation type="submission" date="2020-10" db="EMBL/GenBank/DDBJ databases">
        <authorList>
            <person name="Gilroy R."/>
        </authorList>
    </citation>
    <scope>NUCLEOTIDE SEQUENCE</scope>
    <source>
        <strain evidence="3">ChiHjej10B9-9673</strain>
    </source>
</reference>
<sequence>MSVTVADCLKLPALRRAELVAGAQGRDRAVGAITVLEYPKIDLLSGELLIGNELVISALVSIKDDVEMQCRLIRHLNAMGEAGFILYYPGVFVKEVAPELIETANELDFPLILMPRGRMDFRYNESITEVMELVIADRERESYYVSEMVNLISRLSPRFRTMNNILRLLSDRLRCTLVLTDRALSRKASAAWPLANEWDYPLILGLVNELQPGQRSGAAVELDDRSVWVWDFPVKGRRSQGLHLLALDESGAQKGSRLEQAAEVVGLFLNVWNRDANFEGTDALVHAILSDRPEEMRRLASRMGIDVSTIHSLLVLRLRDAGGETLADSALQYAVDRFKSLLLEHHKLVIADVYNHGVVALCDDKVFDERESDVAAAFLSRESDEDISGECAVMERIENTAQARAAYTLVEENLAHARRIWPEKRVFSRSDLSFARDCRATLESGEAAAQEKLACLGAILESPDAESNMHILCTYLLDAGGSTLRTGELLYLHRNTVKYHIGKLRAVLGDGLDAMPGSLQVYTAAALYRLMQSDAR</sequence>
<dbReference type="PANTHER" id="PTHR33744">
    <property type="entry name" value="CARBOHYDRATE DIACID REGULATOR"/>
    <property type="match status" value="1"/>
</dbReference>
<dbReference type="PANTHER" id="PTHR33744:SF16">
    <property type="entry name" value="CARBOHYDRATE DIACID REGULATOR"/>
    <property type="match status" value="1"/>
</dbReference>
<comment type="caution">
    <text evidence="3">The sequence shown here is derived from an EMBL/GenBank/DDBJ whole genome shotgun (WGS) entry which is preliminary data.</text>
</comment>
<dbReference type="InterPro" id="IPR025736">
    <property type="entry name" value="PucR_C-HTH_dom"/>
</dbReference>
<dbReference type="InterPro" id="IPR012914">
    <property type="entry name" value="PucR_dom"/>
</dbReference>
<evidence type="ECO:0000259" key="1">
    <source>
        <dbReference type="Pfam" id="PF07905"/>
    </source>
</evidence>
<dbReference type="AlphaFoldDB" id="A0A9D1FDI0"/>
<reference evidence="3" key="2">
    <citation type="journal article" date="2021" name="PeerJ">
        <title>Extensive microbial diversity within the chicken gut microbiome revealed by metagenomics and culture.</title>
        <authorList>
            <person name="Gilroy R."/>
            <person name="Ravi A."/>
            <person name="Getino M."/>
            <person name="Pursley I."/>
            <person name="Horton D.L."/>
            <person name="Alikhan N.F."/>
            <person name="Baker D."/>
            <person name="Gharbi K."/>
            <person name="Hall N."/>
            <person name="Watson M."/>
            <person name="Adriaenssens E.M."/>
            <person name="Foster-Nyarko E."/>
            <person name="Jarju S."/>
            <person name="Secka A."/>
            <person name="Antonio M."/>
            <person name="Oren A."/>
            <person name="Chaudhuri R.R."/>
            <person name="La Ragione R."/>
            <person name="Hildebrand F."/>
            <person name="Pallen M.J."/>
        </authorList>
    </citation>
    <scope>NUCLEOTIDE SEQUENCE</scope>
    <source>
        <strain evidence="3">ChiHjej10B9-9673</strain>
    </source>
</reference>
<dbReference type="Proteomes" id="UP000824001">
    <property type="component" value="Unassembled WGS sequence"/>
</dbReference>
<dbReference type="Gene3D" id="1.10.10.2840">
    <property type="entry name" value="PucR C-terminal helix-turn-helix domain"/>
    <property type="match status" value="1"/>
</dbReference>
<protein>
    <submittedName>
        <fullName evidence="3">PucR family transcriptional regulator</fullName>
    </submittedName>
</protein>
<evidence type="ECO:0000313" key="4">
    <source>
        <dbReference type="Proteomes" id="UP000824001"/>
    </source>
</evidence>
<accession>A0A9D1FDI0</accession>
<evidence type="ECO:0000259" key="2">
    <source>
        <dbReference type="Pfam" id="PF13556"/>
    </source>
</evidence>
<gene>
    <name evidence="3" type="ORF">IAC18_04980</name>
</gene>